<dbReference type="AlphaFoldDB" id="A0A8S9IZL1"/>
<gene>
    <name evidence="2" type="ORF">F2Q70_00002131</name>
</gene>
<organism evidence="2">
    <name type="scientific">Brassica cretica</name>
    <name type="common">Mustard</name>
    <dbReference type="NCBI Taxonomy" id="69181"/>
    <lineage>
        <taxon>Eukaryota</taxon>
        <taxon>Viridiplantae</taxon>
        <taxon>Streptophyta</taxon>
        <taxon>Embryophyta</taxon>
        <taxon>Tracheophyta</taxon>
        <taxon>Spermatophyta</taxon>
        <taxon>Magnoliopsida</taxon>
        <taxon>eudicotyledons</taxon>
        <taxon>Gunneridae</taxon>
        <taxon>Pentapetalae</taxon>
        <taxon>rosids</taxon>
        <taxon>malvids</taxon>
        <taxon>Brassicales</taxon>
        <taxon>Brassicaceae</taxon>
        <taxon>Brassiceae</taxon>
        <taxon>Brassica</taxon>
    </lineage>
</organism>
<accession>A0A8S9IZL1</accession>
<evidence type="ECO:0000313" key="2">
    <source>
        <dbReference type="EMBL" id="KAF2574496.1"/>
    </source>
</evidence>
<comment type="caution">
    <text evidence="2">The sequence shown here is derived from an EMBL/GenBank/DDBJ whole genome shotgun (WGS) entry which is preliminary data.</text>
</comment>
<proteinExistence type="predicted"/>
<feature type="compositionally biased region" description="Basic and acidic residues" evidence="1">
    <location>
        <begin position="46"/>
        <end position="63"/>
    </location>
</feature>
<evidence type="ECO:0000256" key="1">
    <source>
        <dbReference type="SAM" id="MobiDB-lite"/>
    </source>
</evidence>
<protein>
    <submittedName>
        <fullName evidence="2">Uncharacterized protein</fullName>
    </submittedName>
</protein>
<reference evidence="2" key="1">
    <citation type="submission" date="2019-12" db="EMBL/GenBank/DDBJ databases">
        <title>Genome sequencing and annotation of Brassica cretica.</title>
        <authorList>
            <person name="Studholme D.J."/>
            <person name="Sarris P.F."/>
        </authorList>
    </citation>
    <scope>NUCLEOTIDE SEQUENCE</scope>
    <source>
        <strain evidence="2">PFS-102/07</strain>
        <tissue evidence="2">Leaf</tissue>
    </source>
</reference>
<dbReference type="EMBL" id="QGKY02001015">
    <property type="protein sequence ID" value="KAF2574496.1"/>
    <property type="molecule type" value="Genomic_DNA"/>
</dbReference>
<sequence>MTYTRTVRRGFIAQAHRNRQQQQRFTRPAEPETEHLLGPKMTCTRCRSEQQEKKPPQPEKQEDGSENTAETGTDVALKDPKKLYESTLLMNPQTNIGTGMS</sequence>
<feature type="compositionally biased region" description="Basic and acidic residues" evidence="1">
    <location>
        <begin position="27"/>
        <end position="37"/>
    </location>
</feature>
<name>A0A8S9IZL1_BRACR</name>
<feature type="region of interest" description="Disordered" evidence="1">
    <location>
        <begin position="1"/>
        <end position="80"/>
    </location>
</feature>